<proteinExistence type="predicted"/>
<keyword evidence="2" id="KW-1185">Reference proteome</keyword>
<comment type="caution">
    <text evidence="1">The sequence shown here is derived from an EMBL/GenBank/DDBJ whole genome shotgun (WGS) entry which is preliminary data.</text>
</comment>
<evidence type="ECO:0000313" key="1">
    <source>
        <dbReference type="EMBL" id="KAJ2890627.1"/>
    </source>
</evidence>
<gene>
    <name evidence="1" type="ORF">IWW38_004032</name>
</gene>
<evidence type="ECO:0000313" key="2">
    <source>
        <dbReference type="Proteomes" id="UP001139981"/>
    </source>
</evidence>
<protein>
    <submittedName>
        <fullName evidence="1">Uncharacterized protein</fullName>
    </submittedName>
</protein>
<feature type="non-terminal residue" evidence="1">
    <location>
        <position position="379"/>
    </location>
</feature>
<dbReference type="Proteomes" id="UP001139981">
    <property type="component" value="Unassembled WGS sequence"/>
</dbReference>
<organism evidence="1 2">
    <name type="scientific">Coemansia aciculifera</name>
    <dbReference type="NCBI Taxonomy" id="417176"/>
    <lineage>
        <taxon>Eukaryota</taxon>
        <taxon>Fungi</taxon>
        <taxon>Fungi incertae sedis</taxon>
        <taxon>Zoopagomycota</taxon>
        <taxon>Kickxellomycotina</taxon>
        <taxon>Kickxellomycetes</taxon>
        <taxon>Kickxellales</taxon>
        <taxon>Kickxellaceae</taxon>
        <taxon>Coemansia</taxon>
    </lineage>
</organism>
<name>A0ACC1M0P2_9FUNG</name>
<dbReference type="EMBL" id="JANBVB010001276">
    <property type="protein sequence ID" value="KAJ2890627.1"/>
    <property type="molecule type" value="Genomic_DNA"/>
</dbReference>
<reference evidence="1" key="1">
    <citation type="submission" date="2022-07" db="EMBL/GenBank/DDBJ databases">
        <title>Phylogenomic reconstructions and comparative analyses of Kickxellomycotina fungi.</title>
        <authorList>
            <person name="Reynolds N.K."/>
            <person name="Stajich J.E."/>
            <person name="Barry K."/>
            <person name="Grigoriev I.V."/>
            <person name="Crous P."/>
            <person name="Smith M.E."/>
        </authorList>
    </citation>
    <scope>NUCLEOTIDE SEQUENCE</scope>
    <source>
        <strain evidence="1">CBS 190363</strain>
    </source>
</reference>
<sequence length="379" mass="40850">MDSILGGGVMAVLVSTASIVLFGEIIPQSLCARYGLAIGAFFAYPVRILQYVLAPLGYPIALLLDYVLGAEHSVTYKKAQLKELVSLSDAAHGGNLSADEVTIIRGALELSDKLVIDVMTDLSNVYMVDINARLNRRLLTEMVRRGHSRVPVFDGERTDIVGVLLVKSLILLDPDDAVPVRDVRIASIPLVTPDVSLYDILNAFQEGGSHMAVVMGPPHLSRRGSMANHLNMSKKMKQMNPTFATATVATEISAASSDAGTIAAMAADYTFHDATTTPLLADMQTPATYIATRRSSNYILNGASGGNVSHPDTPLLAPVLSDEVLQTYVPIGILTLEDVIEELIQEEIIDETDVFIDMRKRIKVVRATANAASYTAQPI</sequence>
<accession>A0ACC1M0P2</accession>